<keyword evidence="11" id="KW-0443">Lipid metabolism</keyword>
<evidence type="ECO:0000256" key="9">
    <source>
        <dbReference type="ARBA" id="ARBA00022840"/>
    </source>
</evidence>
<keyword evidence="5 16" id="KW-0808">Transferase</keyword>
<reference evidence="16 17" key="1">
    <citation type="submission" date="2024-12" db="EMBL/GenBank/DDBJ databases">
        <authorList>
            <person name="Hu S."/>
        </authorList>
    </citation>
    <scope>NUCLEOTIDE SEQUENCE [LARGE SCALE GENOMIC DNA]</scope>
    <source>
        <strain evidence="16 17">THG-T11</strain>
    </source>
</reference>
<dbReference type="Pfam" id="PF01219">
    <property type="entry name" value="DAGK_prokar"/>
    <property type="match status" value="1"/>
</dbReference>
<evidence type="ECO:0000256" key="1">
    <source>
        <dbReference type="ARBA" id="ARBA00004651"/>
    </source>
</evidence>
<evidence type="ECO:0000256" key="10">
    <source>
        <dbReference type="ARBA" id="ARBA00022989"/>
    </source>
</evidence>
<keyword evidence="9" id="KW-0067">ATP-binding</keyword>
<evidence type="ECO:0000256" key="14">
    <source>
        <dbReference type="ARBA" id="ARBA00023264"/>
    </source>
</evidence>
<dbReference type="RefSeq" id="WP_138722891.1">
    <property type="nucleotide sequence ID" value="NZ_SSHJ02000006.1"/>
</dbReference>
<dbReference type="CDD" id="cd14265">
    <property type="entry name" value="UDPK_IM_like"/>
    <property type="match status" value="1"/>
</dbReference>
<sequence length="119" mass="12838">MRRFLKSFIFAAKGLVFAFQTQLNLRLHLIAALSVLLLGWYAGLSAVEWTVILLCIALVVALELVNTAIEVLVDLVSPEWNHKAGIVKDVAAASVLVAAVIALIVSIVIFAPKIFVNAV</sequence>
<evidence type="ECO:0000256" key="15">
    <source>
        <dbReference type="SAM" id="Phobius"/>
    </source>
</evidence>
<dbReference type="InterPro" id="IPR033717">
    <property type="entry name" value="UDPK"/>
</dbReference>
<keyword evidence="13" id="KW-0594">Phospholipid biosynthesis</keyword>
<keyword evidence="17" id="KW-1185">Reference proteome</keyword>
<evidence type="ECO:0000256" key="3">
    <source>
        <dbReference type="ARBA" id="ARBA00022475"/>
    </source>
</evidence>
<evidence type="ECO:0000256" key="13">
    <source>
        <dbReference type="ARBA" id="ARBA00023209"/>
    </source>
</evidence>
<dbReference type="Proteomes" id="UP001517247">
    <property type="component" value="Unassembled WGS sequence"/>
</dbReference>
<evidence type="ECO:0000256" key="11">
    <source>
        <dbReference type="ARBA" id="ARBA00023098"/>
    </source>
</evidence>
<dbReference type="InterPro" id="IPR000829">
    <property type="entry name" value="DAGK"/>
</dbReference>
<name>A0ABW9J5G1_9SPHI</name>
<gene>
    <name evidence="16" type="ORF">E6A44_009305</name>
</gene>
<dbReference type="PANTHER" id="PTHR34299:SF1">
    <property type="entry name" value="DIACYLGLYCEROL KINASE"/>
    <property type="match status" value="1"/>
</dbReference>
<evidence type="ECO:0000256" key="7">
    <source>
        <dbReference type="ARBA" id="ARBA00022741"/>
    </source>
</evidence>
<proteinExistence type="inferred from homology"/>
<dbReference type="PROSITE" id="PS01069">
    <property type="entry name" value="DAGK_PROKAR"/>
    <property type="match status" value="1"/>
</dbReference>
<dbReference type="Gene3D" id="1.10.287.3610">
    <property type="match status" value="1"/>
</dbReference>
<dbReference type="PANTHER" id="PTHR34299">
    <property type="entry name" value="DIACYLGLYCEROL KINASE"/>
    <property type="match status" value="1"/>
</dbReference>
<feature type="transmembrane region" description="Helical" evidence="15">
    <location>
        <begin position="28"/>
        <end position="44"/>
    </location>
</feature>
<feature type="transmembrane region" description="Helical" evidence="15">
    <location>
        <begin position="51"/>
        <end position="73"/>
    </location>
</feature>
<evidence type="ECO:0000256" key="12">
    <source>
        <dbReference type="ARBA" id="ARBA00023136"/>
    </source>
</evidence>
<keyword evidence="4" id="KW-0444">Lipid biosynthesis</keyword>
<accession>A0ABW9J5G1</accession>
<dbReference type="InterPro" id="IPR036945">
    <property type="entry name" value="DAGK_sf"/>
</dbReference>
<keyword evidence="3" id="KW-1003">Cell membrane</keyword>
<keyword evidence="8 16" id="KW-0418">Kinase</keyword>
<organism evidence="16 17">
    <name type="scientific">Pedobacter ureilyticus</name>
    <dbReference type="NCBI Taxonomy" id="1393051"/>
    <lineage>
        <taxon>Bacteria</taxon>
        <taxon>Pseudomonadati</taxon>
        <taxon>Bacteroidota</taxon>
        <taxon>Sphingobacteriia</taxon>
        <taxon>Sphingobacteriales</taxon>
        <taxon>Sphingobacteriaceae</taxon>
        <taxon>Pedobacter</taxon>
    </lineage>
</organism>
<comment type="caution">
    <text evidence="16">The sequence shown here is derived from an EMBL/GenBank/DDBJ whole genome shotgun (WGS) entry which is preliminary data.</text>
</comment>
<evidence type="ECO:0000313" key="17">
    <source>
        <dbReference type="Proteomes" id="UP001517247"/>
    </source>
</evidence>
<evidence type="ECO:0000256" key="6">
    <source>
        <dbReference type="ARBA" id="ARBA00022692"/>
    </source>
</evidence>
<keyword evidence="12 15" id="KW-0472">Membrane</keyword>
<keyword evidence="10 15" id="KW-1133">Transmembrane helix</keyword>
<dbReference type="GO" id="GO:0016301">
    <property type="term" value="F:kinase activity"/>
    <property type="evidence" value="ECO:0007669"/>
    <property type="project" value="UniProtKB-KW"/>
</dbReference>
<evidence type="ECO:0000256" key="8">
    <source>
        <dbReference type="ARBA" id="ARBA00022777"/>
    </source>
</evidence>
<keyword evidence="7" id="KW-0547">Nucleotide-binding</keyword>
<keyword evidence="14" id="KW-1208">Phospholipid metabolism</keyword>
<comment type="similarity">
    <text evidence="2">Belongs to the bacterial diacylglycerol kinase family.</text>
</comment>
<keyword evidence="6 15" id="KW-0812">Transmembrane</keyword>
<evidence type="ECO:0000256" key="5">
    <source>
        <dbReference type="ARBA" id="ARBA00022679"/>
    </source>
</evidence>
<evidence type="ECO:0000256" key="4">
    <source>
        <dbReference type="ARBA" id="ARBA00022516"/>
    </source>
</evidence>
<evidence type="ECO:0000256" key="2">
    <source>
        <dbReference type="ARBA" id="ARBA00005967"/>
    </source>
</evidence>
<evidence type="ECO:0000313" key="16">
    <source>
        <dbReference type="EMBL" id="MFN0255766.1"/>
    </source>
</evidence>
<feature type="transmembrane region" description="Helical" evidence="15">
    <location>
        <begin position="93"/>
        <end position="116"/>
    </location>
</feature>
<protein>
    <submittedName>
        <fullName evidence="16">Diacylglycerol kinase family protein</fullName>
        <ecNumber evidence="16">2.7.1.-</ecNumber>
    </submittedName>
</protein>
<dbReference type="EMBL" id="SSHJ02000006">
    <property type="protein sequence ID" value="MFN0255766.1"/>
    <property type="molecule type" value="Genomic_DNA"/>
</dbReference>
<comment type="subcellular location">
    <subcellularLocation>
        <location evidence="1">Cell membrane</location>
        <topology evidence="1">Multi-pass membrane protein</topology>
    </subcellularLocation>
</comment>
<dbReference type="EC" id="2.7.1.-" evidence="16"/>